<accession>A0A1W0E9E8</accession>
<sequence>MIVFYTFIYFIQKVLSTLECEYTKYTKNNDYTKSNEYKSNNNSNQIKSDIKHKNTYEWNKIKDALSYLNHDQIINLKTQIDEFLKNKNISIKSSTIIRNKKFYINFDQPIEKILLDAYIFFNDNYHNINHQKKSLFTKYFIPNSFLNFFFNRKYLKSGEKRIIKKVTDEMKQNNIITFVDILTYNELMIESENILNYTENNSSKACQNFNTKKISDICLNLNELYLTIYILNNCNNTIKYVLNQKPLNNQILSYYELIIFYESFLGILNTNLIENNDTDEENIQFYEENNYMEKKDKTLEFNLNLCKTPIQILFYLLEQVVYNLSIKKEITEELDSFINNFIEHKKHKNKIKKLAKECNLKIKKTHYYMFN</sequence>
<keyword evidence="1" id="KW-0732">Signal</keyword>
<organism evidence="2 3">
    <name type="scientific">Ecytonucleospora hepatopenaei</name>
    <dbReference type="NCBI Taxonomy" id="646526"/>
    <lineage>
        <taxon>Eukaryota</taxon>
        <taxon>Fungi</taxon>
        <taxon>Fungi incertae sedis</taxon>
        <taxon>Microsporidia</taxon>
        <taxon>Enterocytozoonidae</taxon>
        <taxon>Ecytonucleospora</taxon>
    </lineage>
</organism>
<name>A0A1W0E9E8_9MICR</name>
<feature type="chain" id="PRO_5010706948" evidence="1">
    <location>
        <begin position="17"/>
        <end position="371"/>
    </location>
</feature>
<dbReference type="VEuPathDB" id="MicrosporidiaDB:EHP00_1611"/>
<dbReference type="EMBL" id="MNPJ01000002">
    <property type="protein sequence ID" value="OQS55789.1"/>
    <property type="molecule type" value="Genomic_DNA"/>
</dbReference>
<evidence type="ECO:0000313" key="2">
    <source>
        <dbReference type="EMBL" id="OQS55789.1"/>
    </source>
</evidence>
<gene>
    <name evidence="2" type="ORF">EHP00_1611</name>
</gene>
<reference evidence="2 3" key="1">
    <citation type="journal article" date="2017" name="Environ. Microbiol.">
        <title>Decay of the glycolytic pathway and adaptation to intranuclear parasitism within Enterocytozoonidae microsporidia.</title>
        <authorList>
            <person name="Wiredu Boakye D."/>
            <person name="Jaroenlak P."/>
            <person name="Prachumwat A."/>
            <person name="Williams T.A."/>
            <person name="Bateman K.S."/>
            <person name="Itsathitphaisarn O."/>
            <person name="Sritunyalucksana K."/>
            <person name="Paszkiewicz K.H."/>
            <person name="Moore K.A."/>
            <person name="Stentiford G.D."/>
            <person name="Williams B.A."/>
        </authorList>
    </citation>
    <scope>NUCLEOTIDE SEQUENCE [LARGE SCALE GENOMIC DNA]</scope>
    <source>
        <strain evidence="2 3">TH1</strain>
    </source>
</reference>
<dbReference type="AlphaFoldDB" id="A0A1W0E9E8"/>
<keyword evidence="3" id="KW-1185">Reference proteome</keyword>
<comment type="caution">
    <text evidence="2">The sequence shown here is derived from an EMBL/GenBank/DDBJ whole genome shotgun (WGS) entry which is preliminary data.</text>
</comment>
<evidence type="ECO:0000313" key="3">
    <source>
        <dbReference type="Proteomes" id="UP000192758"/>
    </source>
</evidence>
<protein>
    <submittedName>
        <fullName evidence="2">Uncharacterized protein</fullName>
    </submittedName>
</protein>
<dbReference type="Proteomes" id="UP000192758">
    <property type="component" value="Unassembled WGS sequence"/>
</dbReference>
<feature type="signal peptide" evidence="1">
    <location>
        <begin position="1"/>
        <end position="16"/>
    </location>
</feature>
<proteinExistence type="predicted"/>
<evidence type="ECO:0000256" key="1">
    <source>
        <dbReference type="SAM" id="SignalP"/>
    </source>
</evidence>